<organism evidence="1 2">
    <name type="scientific">Ilex paraguariensis</name>
    <name type="common">yerba mate</name>
    <dbReference type="NCBI Taxonomy" id="185542"/>
    <lineage>
        <taxon>Eukaryota</taxon>
        <taxon>Viridiplantae</taxon>
        <taxon>Streptophyta</taxon>
        <taxon>Embryophyta</taxon>
        <taxon>Tracheophyta</taxon>
        <taxon>Spermatophyta</taxon>
        <taxon>Magnoliopsida</taxon>
        <taxon>eudicotyledons</taxon>
        <taxon>Gunneridae</taxon>
        <taxon>Pentapetalae</taxon>
        <taxon>asterids</taxon>
        <taxon>campanulids</taxon>
        <taxon>Aquifoliales</taxon>
        <taxon>Aquifoliaceae</taxon>
        <taxon>Ilex</taxon>
    </lineage>
</organism>
<dbReference type="AlphaFoldDB" id="A0ABC8RYN8"/>
<reference evidence="1 2" key="1">
    <citation type="submission" date="2024-02" db="EMBL/GenBank/DDBJ databases">
        <authorList>
            <person name="Vignale AGUSTIN F."/>
            <person name="Sosa J E."/>
            <person name="Modenutti C."/>
        </authorList>
    </citation>
    <scope>NUCLEOTIDE SEQUENCE [LARGE SCALE GENOMIC DNA]</scope>
</reference>
<keyword evidence="2" id="KW-1185">Reference proteome</keyword>
<protein>
    <recommendedName>
        <fullName evidence="3">Methyltransferase type 11 domain-containing protein</fullName>
    </recommendedName>
</protein>
<comment type="caution">
    <text evidence="1">The sequence shown here is derived from an EMBL/GenBank/DDBJ whole genome shotgun (WGS) entry which is preliminary data.</text>
</comment>
<sequence>MAGLLPVDSLYVDILISICRSPEFPGDELFEEISRVLKPGGVILIHLTSQSATGNMITAKKPSWKIGSSFIIKKALTNLPKVHIDDDVDLIDEDTLLTEEDLKKPQLLPGKTNKIEYNCVYSY</sequence>
<evidence type="ECO:0000313" key="1">
    <source>
        <dbReference type="EMBL" id="CAK9150091.1"/>
    </source>
</evidence>
<dbReference type="Gene3D" id="3.40.50.150">
    <property type="entry name" value="Vaccinia Virus protein VP39"/>
    <property type="match status" value="1"/>
</dbReference>
<proteinExistence type="predicted"/>
<evidence type="ECO:0008006" key="3">
    <source>
        <dbReference type="Google" id="ProtNLM"/>
    </source>
</evidence>
<dbReference type="PANTHER" id="PTHR13273">
    <property type="entry name" value="ANAMORSIN"/>
    <property type="match status" value="1"/>
</dbReference>
<evidence type="ECO:0000313" key="2">
    <source>
        <dbReference type="Proteomes" id="UP001642360"/>
    </source>
</evidence>
<dbReference type="SUPFAM" id="SSF53335">
    <property type="entry name" value="S-adenosyl-L-methionine-dependent methyltransferases"/>
    <property type="match status" value="1"/>
</dbReference>
<dbReference type="PANTHER" id="PTHR13273:SF14">
    <property type="entry name" value="ANAMORSIN"/>
    <property type="match status" value="1"/>
</dbReference>
<name>A0ABC8RYN8_9AQUA</name>
<dbReference type="InterPro" id="IPR029063">
    <property type="entry name" value="SAM-dependent_MTases_sf"/>
</dbReference>
<dbReference type="Proteomes" id="UP001642360">
    <property type="component" value="Unassembled WGS sequence"/>
</dbReference>
<accession>A0ABC8RYN8</accession>
<gene>
    <name evidence="1" type="ORF">ILEXP_LOCUS18203</name>
</gene>
<dbReference type="InterPro" id="IPR007785">
    <property type="entry name" value="Anamorsin"/>
</dbReference>
<dbReference type="EMBL" id="CAUOFW020001980">
    <property type="protein sequence ID" value="CAK9150091.1"/>
    <property type="molecule type" value="Genomic_DNA"/>
</dbReference>